<dbReference type="Pfam" id="PF22379">
    <property type="entry name" value="OB_MCM10"/>
    <property type="match status" value="1"/>
</dbReference>
<feature type="region of interest" description="Disordered" evidence="1">
    <location>
        <begin position="167"/>
        <end position="191"/>
    </location>
</feature>
<dbReference type="GO" id="GO:0003688">
    <property type="term" value="F:DNA replication origin binding"/>
    <property type="evidence" value="ECO:0007669"/>
    <property type="project" value="TreeGrafter"/>
</dbReference>
<protein>
    <submittedName>
        <fullName evidence="3">Minichromosome maintenance- protein</fullName>
    </submittedName>
</protein>
<dbReference type="PANTHER" id="PTHR13454">
    <property type="entry name" value="PROTEIN MCM10 HOMOLOG"/>
    <property type="match status" value="1"/>
</dbReference>
<sequence>MPYRNDRNLGTECLADADSDDPETVLLQGQIRDLQRQIEKKKLKQKLNLLERQLADSDTDPESKNPARRIDSVIHCGDSAEKRKPAIEENAIVESTLGSDRQSPNLVKKKDSNNNRFDFHNTATTTATANYPVFFPVETPTVENSNLPFHERIVTHKESILDSSLIRRTTNFKDPTQKPQETSNPRHSDAEDASIECYSGLRLLNRQISNKSFRNLMRNRQYLAISSLKPGITDADIPGDWVKTALCKVTIGVIVDKLPVRTSANQKKYIVYKIGDLNGCIINAFFFGHSFDTWATETVGSVFAILNPRILPITERSSLVGIDVNDPGKFMKLGNCMDYALCKYTAPLKAKNATISSTNAKQCSIAVDGRKRKYCLFHMELMFKKSKNSRAEFASGTGSTQFGTPAEKKALASGSENGSYLWNNGITISTMGQKPNIFKTGPAGERLATPLTKEEEIMIQQDTKGAKYVRALRNIPHGNKKKAGGGGIKADISRLFSDDALHKLGFDPRTGKDVIIAAPTPPSAAAALSPLPDKKAVVLGVINHEKMKACLANGMAIGKDVFGIEDFEIDLE</sequence>
<gene>
    <name evidence="3" type="primary">MCM10</name>
    <name evidence="3" type="ORF">HK100_011593</name>
</gene>
<evidence type="ECO:0000313" key="4">
    <source>
        <dbReference type="Proteomes" id="UP001211907"/>
    </source>
</evidence>
<evidence type="ECO:0000259" key="2">
    <source>
        <dbReference type="Pfam" id="PF22379"/>
    </source>
</evidence>
<dbReference type="InterPro" id="IPR055065">
    <property type="entry name" value="OB_MCM10"/>
</dbReference>
<dbReference type="Proteomes" id="UP001211907">
    <property type="component" value="Unassembled WGS sequence"/>
</dbReference>
<feature type="compositionally biased region" description="Polar residues" evidence="1">
    <location>
        <begin position="96"/>
        <end position="105"/>
    </location>
</feature>
<dbReference type="Gene3D" id="2.40.50.140">
    <property type="entry name" value="Nucleic acid-binding proteins"/>
    <property type="match status" value="1"/>
</dbReference>
<dbReference type="EMBL" id="JADGJH010000736">
    <property type="protein sequence ID" value="KAJ3123470.1"/>
    <property type="molecule type" value="Genomic_DNA"/>
</dbReference>
<comment type="caution">
    <text evidence="3">The sequence shown here is derived from an EMBL/GenBank/DDBJ whole genome shotgun (WGS) entry which is preliminary data.</text>
</comment>
<keyword evidence="4" id="KW-1185">Reference proteome</keyword>
<dbReference type="GO" id="GO:0006270">
    <property type="term" value="P:DNA replication initiation"/>
    <property type="evidence" value="ECO:0007669"/>
    <property type="project" value="InterPro"/>
</dbReference>
<evidence type="ECO:0000256" key="1">
    <source>
        <dbReference type="SAM" id="MobiDB-lite"/>
    </source>
</evidence>
<dbReference type="GO" id="GO:0003697">
    <property type="term" value="F:single-stranded DNA binding"/>
    <property type="evidence" value="ECO:0007669"/>
    <property type="project" value="InterPro"/>
</dbReference>
<accession>A0AAD5T103</accession>
<dbReference type="GO" id="GO:0043596">
    <property type="term" value="C:nuclear replication fork"/>
    <property type="evidence" value="ECO:0007669"/>
    <property type="project" value="TreeGrafter"/>
</dbReference>
<dbReference type="InterPro" id="IPR012340">
    <property type="entry name" value="NA-bd_OB-fold"/>
</dbReference>
<dbReference type="PANTHER" id="PTHR13454:SF11">
    <property type="entry name" value="PROTEIN MCM10 HOMOLOG"/>
    <property type="match status" value="1"/>
</dbReference>
<feature type="domain" description="MCM10 OB-fold" evidence="2">
    <location>
        <begin position="198"/>
        <end position="329"/>
    </location>
</feature>
<evidence type="ECO:0000313" key="3">
    <source>
        <dbReference type="EMBL" id="KAJ3123470.1"/>
    </source>
</evidence>
<organism evidence="3 4">
    <name type="scientific">Physocladia obscura</name>
    <dbReference type="NCBI Taxonomy" id="109957"/>
    <lineage>
        <taxon>Eukaryota</taxon>
        <taxon>Fungi</taxon>
        <taxon>Fungi incertae sedis</taxon>
        <taxon>Chytridiomycota</taxon>
        <taxon>Chytridiomycota incertae sedis</taxon>
        <taxon>Chytridiomycetes</taxon>
        <taxon>Chytridiales</taxon>
        <taxon>Chytriomycetaceae</taxon>
        <taxon>Physocladia</taxon>
    </lineage>
</organism>
<proteinExistence type="predicted"/>
<dbReference type="AlphaFoldDB" id="A0AAD5T103"/>
<reference evidence="3" key="1">
    <citation type="submission" date="2020-05" db="EMBL/GenBank/DDBJ databases">
        <title>Phylogenomic resolution of chytrid fungi.</title>
        <authorList>
            <person name="Stajich J.E."/>
            <person name="Amses K."/>
            <person name="Simmons R."/>
            <person name="Seto K."/>
            <person name="Myers J."/>
            <person name="Bonds A."/>
            <person name="Quandt C.A."/>
            <person name="Barry K."/>
            <person name="Liu P."/>
            <person name="Grigoriev I."/>
            <person name="Longcore J.E."/>
            <person name="James T.Y."/>
        </authorList>
    </citation>
    <scope>NUCLEOTIDE SEQUENCE</scope>
    <source>
        <strain evidence="3">JEL0513</strain>
    </source>
</reference>
<feature type="compositionally biased region" description="Polar residues" evidence="1">
    <location>
        <begin position="167"/>
        <end position="183"/>
    </location>
</feature>
<dbReference type="InterPro" id="IPR040184">
    <property type="entry name" value="Mcm10"/>
</dbReference>
<name>A0AAD5T103_9FUNG</name>
<feature type="region of interest" description="Disordered" evidence="1">
    <location>
        <begin position="95"/>
        <end position="114"/>
    </location>
</feature>